<proteinExistence type="inferred from homology"/>
<evidence type="ECO:0000256" key="4">
    <source>
        <dbReference type="ARBA" id="ARBA00022679"/>
    </source>
</evidence>
<evidence type="ECO:0000256" key="7">
    <source>
        <dbReference type="HAMAP-Rule" id="MF_00210"/>
    </source>
</evidence>
<feature type="binding site" evidence="7">
    <location>
        <position position="37"/>
    </location>
    <ligand>
        <name>3-phosphoshikimate</name>
        <dbReference type="ChEBI" id="CHEBI:145989"/>
    </ligand>
</feature>
<name>A0ABU8HHX2_9BACI</name>
<keyword evidence="10" id="KW-1185">Reference proteome</keyword>
<feature type="binding site" evidence="7">
    <location>
        <position position="37"/>
    </location>
    <ligand>
        <name>phosphoenolpyruvate</name>
        <dbReference type="ChEBI" id="CHEBI:58702"/>
    </ligand>
</feature>
<dbReference type="SUPFAM" id="SSF55205">
    <property type="entry name" value="EPT/RTPC-like"/>
    <property type="match status" value="1"/>
</dbReference>
<feature type="binding site" evidence="7">
    <location>
        <position position="106"/>
    </location>
    <ligand>
        <name>phosphoenolpyruvate</name>
        <dbReference type="ChEBI" id="CHEBI:58702"/>
    </ligand>
</feature>
<dbReference type="EC" id="2.5.1.19" evidence="7"/>
<keyword evidence="4 7" id="KW-0808">Transferase</keyword>
<feature type="binding site" evidence="7">
    <location>
        <position position="42"/>
    </location>
    <ligand>
        <name>3-phosphoshikimate</name>
        <dbReference type="ChEBI" id="CHEBI:145989"/>
    </ligand>
</feature>
<dbReference type="InterPro" id="IPR023193">
    <property type="entry name" value="EPSP_synthase_CS"/>
</dbReference>
<dbReference type="CDD" id="cd01556">
    <property type="entry name" value="EPSP_synthase"/>
    <property type="match status" value="1"/>
</dbReference>
<dbReference type="PANTHER" id="PTHR21090">
    <property type="entry name" value="AROM/DEHYDROQUINATE SYNTHASE"/>
    <property type="match status" value="1"/>
</dbReference>
<comment type="subcellular location">
    <subcellularLocation>
        <location evidence="7">Cytoplasm</location>
    </subcellularLocation>
</comment>
<evidence type="ECO:0000313" key="10">
    <source>
        <dbReference type="Proteomes" id="UP001312865"/>
    </source>
</evidence>
<dbReference type="InterPro" id="IPR036968">
    <property type="entry name" value="Enolpyruvate_Tfrase_sf"/>
</dbReference>
<feature type="domain" description="Enolpyruvate transferase" evidence="8">
    <location>
        <begin position="24"/>
        <end position="432"/>
    </location>
</feature>
<evidence type="ECO:0000256" key="3">
    <source>
        <dbReference type="ARBA" id="ARBA00022605"/>
    </source>
</evidence>
<feature type="binding site" evidence="7">
    <location>
        <position position="38"/>
    </location>
    <ligand>
        <name>3-phosphoshikimate</name>
        <dbReference type="ChEBI" id="CHEBI:145989"/>
    </ligand>
</feature>
<evidence type="ECO:0000256" key="6">
    <source>
        <dbReference type="ARBA" id="ARBA00044633"/>
    </source>
</evidence>
<feature type="binding site" evidence="7">
    <location>
        <position position="135"/>
    </location>
    <ligand>
        <name>phosphoenolpyruvate</name>
        <dbReference type="ChEBI" id="CHEBI:58702"/>
    </ligand>
</feature>
<feature type="binding site" evidence="7">
    <location>
        <position position="353"/>
    </location>
    <ligand>
        <name>3-phosphoshikimate</name>
        <dbReference type="ChEBI" id="CHEBI:145989"/>
    </ligand>
</feature>
<dbReference type="InterPro" id="IPR013792">
    <property type="entry name" value="RNA3'P_cycl/enolpyr_Trfase_a/b"/>
</dbReference>
<comment type="similarity">
    <text evidence="2 7">Belongs to the EPSP synthase family.</text>
</comment>
<dbReference type="PROSITE" id="PS00885">
    <property type="entry name" value="EPSP_SYNTHASE_2"/>
    <property type="match status" value="1"/>
</dbReference>
<feature type="binding site" evidence="7">
    <location>
        <position position="181"/>
    </location>
    <ligand>
        <name>3-phosphoshikimate</name>
        <dbReference type="ChEBI" id="CHEBI:145989"/>
    </ligand>
</feature>
<dbReference type="InterPro" id="IPR006264">
    <property type="entry name" value="EPSP_synthase"/>
</dbReference>
<evidence type="ECO:0000256" key="2">
    <source>
        <dbReference type="ARBA" id="ARBA00009948"/>
    </source>
</evidence>
<comment type="caution">
    <text evidence="9">The sequence shown here is derived from an EMBL/GenBank/DDBJ whole genome shotgun (WGS) entry which is preliminary data.</text>
</comment>
<feature type="binding site" evidence="7">
    <location>
        <position position="183"/>
    </location>
    <ligand>
        <name>phosphoenolpyruvate</name>
        <dbReference type="ChEBI" id="CHEBI:58702"/>
    </ligand>
</feature>
<feature type="binding site" evidence="7">
    <location>
        <position position="398"/>
    </location>
    <ligand>
        <name>phosphoenolpyruvate</name>
        <dbReference type="ChEBI" id="CHEBI:58702"/>
    </ligand>
</feature>
<feature type="binding site" evidence="7">
    <location>
        <position position="357"/>
    </location>
    <ligand>
        <name>phosphoenolpyruvate</name>
        <dbReference type="ChEBI" id="CHEBI:58702"/>
    </ligand>
</feature>
<protein>
    <recommendedName>
        <fullName evidence="7">3-phosphoshikimate 1-carboxyvinyltransferase</fullName>
        <ecNumber evidence="7">2.5.1.19</ecNumber>
    </recommendedName>
    <alternativeName>
        <fullName evidence="7">5-enolpyruvylshikimate-3-phosphate synthase</fullName>
        <shortName evidence="7">EPSP synthase</shortName>
        <shortName evidence="7">EPSPS</shortName>
    </alternativeName>
</protein>
<dbReference type="PANTHER" id="PTHR21090:SF5">
    <property type="entry name" value="PENTAFUNCTIONAL AROM POLYPEPTIDE"/>
    <property type="match status" value="1"/>
</dbReference>
<dbReference type="GO" id="GO:0003866">
    <property type="term" value="F:3-phosphoshikimate 1-carboxyvinyltransferase activity"/>
    <property type="evidence" value="ECO:0007669"/>
    <property type="project" value="UniProtKB-EC"/>
</dbReference>
<keyword evidence="3 7" id="KW-0028">Amino-acid biosynthesis</keyword>
<comment type="caution">
    <text evidence="7">Lacks conserved residue(s) required for the propagation of feature annotation.</text>
</comment>
<keyword evidence="7" id="KW-0963">Cytoplasm</keyword>
<evidence type="ECO:0000256" key="5">
    <source>
        <dbReference type="ARBA" id="ARBA00023141"/>
    </source>
</evidence>
<gene>
    <name evidence="7 9" type="primary">aroA</name>
    <name evidence="9" type="ORF">WAK64_17550</name>
</gene>
<dbReference type="EMBL" id="JBBAXC010000017">
    <property type="protein sequence ID" value="MEI5908857.1"/>
    <property type="molecule type" value="Genomic_DNA"/>
</dbReference>
<dbReference type="InterPro" id="IPR001986">
    <property type="entry name" value="Enolpyruvate_Tfrase_dom"/>
</dbReference>
<organism evidence="9 10">
    <name type="scientific">Bacillus spongiae</name>
    <dbReference type="NCBI Taxonomy" id="2683610"/>
    <lineage>
        <taxon>Bacteria</taxon>
        <taxon>Bacillati</taxon>
        <taxon>Bacillota</taxon>
        <taxon>Bacilli</taxon>
        <taxon>Bacillales</taxon>
        <taxon>Bacillaceae</taxon>
        <taxon>Bacillus</taxon>
    </lineage>
</organism>
<comment type="subunit">
    <text evidence="7">Monomer.</text>
</comment>
<feature type="binding site" evidence="7">
    <location>
        <position position="423"/>
    </location>
    <ligand>
        <name>phosphoenolpyruvate</name>
        <dbReference type="ChEBI" id="CHEBI:58702"/>
    </ligand>
</feature>
<dbReference type="Proteomes" id="UP001312865">
    <property type="component" value="Unassembled WGS sequence"/>
</dbReference>
<feature type="binding site" evidence="7">
    <location>
        <position position="183"/>
    </location>
    <ligand>
        <name>3-phosphoshikimate</name>
        <dbReference type="ChEBI" id="CHEBI:145989"/>
    </ligand>
</feature>
<reference evidence="9 10" key="1">
    <citation type="journal article" date="2018" name="J. Microbiol.">
        <title>Bacillus spongiae sp. nov., isolated from sponge of Jeju Island.</title>
        <authorList>
            <person name="Lee G.E."/>
            <person name="Im W.T."/>
            <person name="Park J.S."/>
        </authorList>
    </citation>
    <scope>NUCLEOTIDE SEQUENCE [LARGE SCALE GENOMIC DNA]</scope>
    <source>
        <strain evidence="9 10">135PIL107-10</strain>
    </source>
</reference>
<dbReference type="RefSeq" id="WP_336588306.1">
    <property type="nucleotide sequence ID" value="NZ_JBBAXC010000017.1"/>
</dbReference>
<feature type="active site" description="Proton acceptor" evidence="7">
    <location>
        <position position="326"/>
    </location>
</feature>
<comment type="catalytic activity">
    <reaction evidence="6">
        <text>3-phosphoshikimate + phosphoenolpyruvate = 5-O-(1-carboxyvinyl)-3-phosphoshikimate + phosphate</text>
        <dbReference type="Rhea" id="RHEA:21256"/>
        <dbReference type="ChEBI" id="CHEBI:43474"/>
        <dbReference type="ChEBI" id="CHEBI:57701"/>
        <dbReference type="ChEBI" id="CHEBI:58702"/>
        <dbReference type="ChEBI" id="CHEBI:145989"/>
        <dbReference type="EC" id="2.5.1.19"/>
    </reaction>
    <physiologicalReaction direction="left-to-right" evidence="6">
        <dbReference type="Rhea" id="RHEA:21257"/>
    </physiologicalReaction>
</comment>
<feature type="binding site" evidence="7">
    <location>
        <position position="326"/>
    </location>
    <ligand>
        <name>3-phosphoshikimate</name>
        <dbReference type="ChEBI" id="CHEBI:145989"/>
    </ligand>
</feature>
<dbReference type="Pfam" id="PF00275">
    <property type="entry name" value="EPSP_synthase"/>
    <property type="match status" value="1"/>
</dbReference>
<dbReference type="PIRSF" id="PIRSF000505">
    <property type="entry name" value="EPSPS"/>
    <property type="match status" value="1"/>
</dbReference>
<evidence type="ECO:0000256" key="1">
    <source>
        <dbReference type="ARBA" id="ARBA00004811"/>
    </source>
</evidence>
<comment type="function">
    <text evidence="7">Catalyzes the transfer of the enolpyruvyl moiety of phosphoenolpyruvate (PEP) to the 5-hydroxyl of shikimate-3-phosphate (S3P) to produce enolpyruvyl shikimate-3-phosphate and inorganic phosphate.</text>
</comment>
<sequence>MKKNEGSNTRSIGEANTVIISPPKKRMNGTITIPGSKSLTNRALIISALAHGPSRLSGILNSDDSYWCIDSLRRLGIVIHQEEDTVLIEGKGGEWTSGNLYIGSAGTIARFLPGALAISTKGKWAIEASEQMSNRPVAPVIEALNQLGAEIEYVKKQGHYPLALKGKGLKGGEVSLSGKVSSQFISGLLIAAPYAKSPITIRIPDYIVQHSYVTLTLQMMEQFGADVDYDHTLQEIKVNPSSYSPQQVTLEADASTACYFLALAALTNGRIRIDRLSYGTKQPDIQMVDILEKMGCKIRKGSSFIELQGAPQLKGGFELSMRELSDQTLTLAAIAPFADAPITIREVAHIRHHESNRITAICQSLTKLGIKVEEFEDGLKIYPGKPTPSLLDSYDDHRVAMSLALIGCRVEGIEIKNPGCVSKTCPNYFEMLANLGVRVKKS</sequence>
<feature type="binding site" evidence="7">
    <location>
        <position position="182"/>
    </location>
    <ligand>
        <name>3-phosphoshikimate</name>
        <dbReference type="ChEBI" id="CHEBI:145989"/>
    </ligand>
</feature>
<dbReference type="Gene3D" id="3.65.10.10">
    <property type="entry name" value="Enolpyruvate transferase domain"/>
    <property type="match status" value="2"/>
</dbReference>
<keyword evidence="5 7" id="KW-0057">Aromatic amino acid biosynthesis</keyword>
<evidence type="ECO:0000259" key="8">
    <source>
        <dbReference type="Pfam" id="PF00275"/>
    </source>
</evidence>
<evidence type="ECO:0000313" key="9">
    <source>
        <dbReference type="EMBL" id="MEI5908857.1"/>
    </source>
</evidence>
<accession>A0ABU8HHX2</accession>
<dbReference type="HAMAP" id="MF_00210">
    <property type="entry name" value="EPSP_synth"/>
    <property type="match status" value="1"/>
</dbReference>
<comment type="pathway">
    <text evidence="1 7">Metabolic intermediate biosynthesis; chorismate biosynthesis; chorismate from D-erythrose 4-phosphate and phosphoenolpyruvate: step 6/7.</text>
</comment>
<dbReference type="NCBIfam" id="TIGR01356">
    <property type="entry name" value="aroA"/>
    <property type="match status" value="1"/>
</dbReference>